<dbReference type="Proteomes" id="UP000663831">
    <property type="component" value="Unassembled WGS sequence"/>
</dbReference>
<dbReference type="PANTHER" id="PTHR31223">
    <property type="entry name" value="LOG FAMILY PROTEIN YJL055W"/>
    <property type="match status" value="1"/>
</dbReference>
<dbReference type="Gene3D" id="3.40.50.450">
    <property type="match status" value="1"/>
</dbReference>
<name>A0A8H2WPH0_9AGAM</name>
<dbReference type="GO" id="GO:0005829">
    <property type="term" value="C:cytosol"/>
    <property type="evidence" value="ECO:0007669"/>
    <property type="project" value="TreeGrafter"/>
</dbReference>
<gene>
    <name evidence="1" type="ORF">RDB_LOCUS9180</name>
</gene>
<protein>
    <submittedName>
        <fullName evidence="1">Uncharacterized protein</fullName>
    </submittedName>
</protein>
<proteinExistence type="predicted"/>
<dbReference type="PANTHER" id="PTHR31223:SF70">
    <property type="entry name" value="LOG FAMILY PROTEIN YJL055W"/>
    <property type="match status" value="1"/>
</dbReference>
<evidence type="ECO:0000313" key="1">
    <source>
        <dbReference type="EMBL" id="CAE6392561.1"/>
    </source>
</evidence>
<accession>A0A8H2WPH0</accession>
<dbReference type="AlphaFoldDB" id="A0A8H2WPH0"/>
<comment type="caution">
    <text evidence="1">The sequence shown here is derived from an EMBL/GenBank/DDBJ whole genome shotgun (WGS) entry which is preliminary data.</text>
</comment>
<dbReference type="NCBIfam" id="TIGR00730">
    <property type="entry name" value="Rossman fold protein, TIGR00730 family"/>
    <property type="match status" value="1"/>
</dbReference>
<evidence type="ECO:0000313" key="2">
    <source>
        <dbReference type="Proteomes" id="UP000663831"/>
    </source>
</evidence>
<dbReference type="EMBL" id="CAJMWV010000390">
    <property type="protein sequence ID" value="CAE6392561.1"/>
    <property type="molecule type" value="Genomic_DNA"/>
</dbReference>
<organism evidence="1 2">
    <name type="scientific">Rhizoctonia solani</name>
    <dbReference type="NCBI Taxonomy" id="456999"/>
    <lineage>
        <taxon>Eukaryota</taxon>
        <taxon>Fungi</taxon>
        <taxon>Dikarya</taxon>
        <taxon>Basidiomycota</taxon>
        <taxon>Agaricomycotina</taxon>
        <taxon>Agaricomycetes</taxon>
        <taxon>Cantharellales</taxon>
        <taxon>Ceratobasidiaceae</taxon>
        <taxon>Rhizoctonia</taxon>
    </lineage>
</organism>
<dbReference type="Pfam" id="PF03641">
    <property type="entry name" value="Lysine_decarbox"/>
    <property type="match status" value="1"/>
</dbReference>
<reference evidence="1" key="1">
    <citation type="submission" date="2021-01" db="EMBL/GenBank/DDBJ databases">
        <authorList>
            <person name="Kaushik A."/>
        </authorList>
    </citation>
    <scope>NUCLEOTIDE SEQUENCE</scope>
    <source>
        <strain evidence="1">AG3-1AP</strain>
    </source>
</reference>
<sequence>MSGTALSPNAVCVYCGSSPGTSPEYMQVAEAVGKALAQAGIGLVYGGGRRGLMGGVAFACAQAGGNVTGVLPQAIKASGGEGTGPVLASKNDEDEAVWARTESIIVQSMHERKKTMAIRSGGFVGLPGGYGTFEEVLEVITWNQLGIHLKPVVVINARGYYEPLKLLIENGVREGFIKPANASLVTILDPPANSDWGQAVVQALRTWQPDDGAGYKWNWSQTQASEDSMDAI</sequence>
<dbReference type="InterPro" id="IPR005269">
    <property type="entry name" value="LOG"/>
</dbReference>
<dbReference type="GO" id="GO:0009691">
    <property type="term" value="P:cytokinin biosynthetic process"/>
    <property type="evidence" value="ECO:0007669"/>
    <property type="project" value="InterPro"/>
</dbReference>
<dbReference type="SUPFAM" id="SSF102405">
    <property type="entry name" value="MCP/YpsA-like"/>
    <property type="match status" value="1"/>
</dbReference>
<dbReference type="OrthoDB" id="414463at2759"/>
<dbReference type="GO" id="GO:0016799">
    <property type="term" value="F:hydrolase activity, hydrolyzing N-glycosyl compounds"/>
    <property type="evidence" value="ECO:0007669"/>
    <property type="project" value="TreeGrafter"/>
</dbReference>
<dbReference type="InterPro" id="IPR031100">
    <property type="entry name" value="LOG_fam"/>
</dbReference>